<dbReference type="SMART" id="SM00320">
    <property type="entry name" value="WD40"/>
    <property type="match status" value="13"/>
</dbReference>
<dbReference type="CDD" id="cd00200">
    <property type="entry name" value="WD40"/>
    <property type="match status" value="2"/>
</dbReference>
<dbReference type="InterPro" id="IPR015943">
    <property type="entry name" value="WD40/YVTN_repeat-like_dom_sf"/>
</dbReference>
<dbReference type="InterPro" id="IPR020472">
    <property type="entry name" value="WD40_PAC1"/>
</dbReference>
<feature type="repeat" description="WD" evidence="5">
    <location>
        <begin position="385"/>
        <end position="419"/>
    </location>
</feature>
<feature type="compositionally biased region" description="Basic residues" evidence="6">
    <location>
        <begin position="1004"/>
        <end position="1013"/>
    </location>
</feature>
<dbReference type="PROSITE" id="PS50294">
    <property type="entry name" value="WD_REPEATS_REGION"/>
    <property type="match status" value="8"/>
</dbReference>
<feature type="repeat" description="WD" evidence="5">
    <location>
        <begin position="525"/>
        <end position="566"/>
    </location>
</feature>
<dbReference type="Pfam" id="PF08625">
    <property type="entry name" value="Utp13"/>
    <property type="match status" value="1"/>
</dbReference>
<dbReference type="GO" id="GO:0034511">
    <property type="term" value="F:U3 snoRNA binding"/>
    <property type="evidence" value="ECO:0007669"/>
    <property type="project" value="TreeGrafter"/>
</dbReference>
<dbReference type="FunFam" id="2.130.10.10:FF:000230">
    <property type="entry name" value="Transducin beta-like protein 3"/>
    <property type="match status" value="1"/>
</dbReference>
<feature type="repeat" description="WD" evidence="5">
    <location>
        <begin position="567"/>
        <end position="599"/>
    </location>
</feature>
<dbReference type="InterPro" id="IPR019775">
    <property type="entry name" value="WD40_repeat_CS"/>
</dbReference>
<evidence type="ECO:0000256" key="6">
    <source>
        <dbReference type="SAM" id="MobiDB-lite"/>
    </source>
</evidence>
<feature type="repeat" description="WD" evidence="5">
    <location>
        <begin position="483"/>
        <end position="524"/>
    </location>
</feature>
<dbReference type="Pfam" id="PF00400">
    <property type="entry name" value="WD40"/>
    <property type="match status" value="9"/>
</dbReference>
<dbReference type="GO" id="GO:0032040">
    <property type="term" value="C:small-subunit processome"/>
    <property type="evidence" value="ECO:0007669"/>
    <property type="project" value="InterPro"/>
</dbReference>
<feature type="compositionally biased region" description="Polar residues" evidence="6">
    <location>
        <begin position="932"/>
        <end position="945"/>
    </location>
</feature>
<sequence>MFCQFGDKVQILQVQSGQNLYGIGQVDDADVTSFTLSPDNSMLVVATRSLLLRQWDWRQRTLTRSWKAIHTAPVSCMSFDSTSTLLATGGADSTIKVWHIIRQYCTHNLKGHEGVISVAEFHPDVDKLQLYTAGDDYKIRVWDLRSSACLSVLVSHYSIVTSLQFSPDTSMLYSGGRDNIVTVWDIKAFEKKKTIPVYESVEGLVLLPATSDLPALNVVPGHTHVITGGSKGILQVWDTVTAVCVYPAMGQGETGEKHSAIVQLSFSPQQDVVSVVTYDHNILLHDLADLSLRKQFAGYNDDILDIKFVGTGDSHIVVATNSELIKVFEVATWNCQMVKGHSDIVLCVDVYRKDPSLFVSSSKDACVRLWRLNQDTEKVDCIAIATGHTHAVLTVAFSRLSPQFVVSGSQDLTIKLWTLPSEWSAGESDQHPVSLTAKLTEKAHDKDINSVTVSPNDKLIASGSQDKTAKLWRSSDLSLVGVFRGHKRGIWCVQFSPVDQCLATSSADGTVKIWALSDCSCVKTFEGHESSVLKVNFLTRGMQLVSSGSDGLLKLWTIKNNECVKTFDEHKDKVWALTTTSDETSLITGAGDSNIIVWKDVTVLELEESRAKQEDFILKEQELSNLLHQKKYLKAIGLTITLEQPFKLLTILKEVLAATTGHDDLGDIIGHLRDDQLDSVLRYAVIWNTNSRHCRIAQYVLSVIVKSRAPEELGKLPNIKSSLEGLLPYTERHFERLGRLLQQATFVDYTWQCMRLVGRQSGSVGLGYTEETGTNETPSNQQALFVVDRKTNPSPRETSHSASHGIDSDNSESSSDSDAVTPAVVTNDKSGDAASSSDESDSSNEIDVPMNVKDDAAQSSDTSDDEVIFNVSATKRSATKSTPLRSKAHAGILVKKTPGKGSKGTGKTLDKNKGSTTPEPCLRQTDKENRLTQRSNRTPVNTTVTRGAKSTPRRATKTVGILTASEDVPAAVTPERKQRGRRTTRPETEPRKRSQPAKGVPVPKSKRRKSATR</sequence>
<evidence type="ECO:0000313" key="9">
    <source>
        <dbReference type="Proteomes" id="UP001209878"/>
    </source>
</evidence>
<comment type="subcellular location">
    <subcellularLocation>
        <location evidence="1">Nucleus</location>
        <location evidence="1">Nucleolus</location>
    </subcellularLocation>
</comment>
<proteinExistence type="predicted"/>
<feature type="repeat" description="WD" evidence="5">
    <location>
        <begin position="109"/>
        <end position="152"/>
    </location>
</feature>
<dbReference type="GO" id="GO:0030686">
    <property type="term" value="C:90S preribosome"/>
    <property type="evidence" value="ECO:0007669"/>
    <property type="project" value="TreeGrafter"/>
</dbReference>
<dbReference type="PROSITE" id="PS00678">
    <property type="entry name" value="WD_REPEATS_1"/>
    <property type="match status" value="2"/>
</dbReference>
<dbReference type="PROSITE" id="PS50082">
    <property type="entry name" value="WD_REPEATS_2"/>
    <property type="match status" value="9"/>
</dbReference>
<organism evidence="8 9">
    <name type="scientific">Ridgeia piscesae</name>
    <name type="common">Tubeworm</name>
    <dbReference type="NCBI Taxonomy" id="27915"/>
    <lineage>
        <taxon>Eukaryota</taxon>
        <taxon>Metazoa</taxon>
        <taxon>Spiralia</taxon>
        <taxon>Lophotrochozoa</taxon>
        <taxon>Annelida</taxon>
        <taxon>Polychaeta</taxon>
        <taxon>Sedentaria</taxon>
        <taxon>Canalipalpata</taxon>
        <taxon>Sabellida</taxon>
        <taxon>Siboglinidae</taxon>
        <taxon>Ridgeia</taxon>
    </lineage>
</organism>
<reference evidence="8" key="1">
    <citation type="journal article" date="2023" name="Mol. Biol. Evol.">
        <title>Third-Generation Sequencing Reveals the Adaptive Role of the Epigenome in Three Deep-Sea Polychaetes.</title>
        <authorList>
            <person name="Perez M."/>
            <person name="Aroh O."/>
            <person name="Sun Y."/>
            <person name="Lan Y."/>
            <person name="Juniper S.K."/>
            <person name="Young C.R."/>
            <person name="Angers B."/>
            <person name="Qian P.Y."/>
        </authorList>
    </citation>
    <scope>NUCLEOTIDE SEQUENCE</scope>
    <source>
        <strain evidence="8">R07B-5</strain>
    </source>
</reference>
<dbReference type="SUPFAM" id="SSF50978">
    <property type="entry name" value="WD40 repeat-like"/>
    <property type="match status" value="2"/>
</dbReference>
<dbReference type="InterPro" id="IPR036322">
    <property type="entry name" value="WD40_repeat_dom_sf"/>
</dbReference>
<keyword evidence="9" id="KW-1185">Reference proteome</keyword>
<feature type="region of interest" description="Disordered" evidence="6">
    <location>
        <begin position="790"/>
        <end position="847"/>
    </location>
</feature>
<evidence type="ECO:0000256" key="3">
    <source>
        <dbReference type="ARBA" id="ARBA00022737"/>
    </source>
</evidence>
<keyword evidence="4" id="KW-0539">Nucleus</keyword>
<comment type="caution">
    <text evidence="8">The sequence shown here is derived from an EMBL/GenBank/DDBJ whole genome shotgun (WGS) entry which is preliminary data.</text>
</comment>
<feature type="repeat" description="WD" evidence="5">
    <location>
        <begin position="153"/>
        <end position="194"/>
    </location>
</feature>
<accession>A0AAD9P6E8</accession>
<feature type="repeat" description="WD" evidence="5">
    <location>
        <begin position="441"/>
        <end position="472"/>
    </location>
</feature>
<dbReference type="EMBL" id="JAODUO010000119">
    <property type="protein sequence ID" value="KAK2188891.1"/>
    <property type="molecule type" value="Genomic_DNA"/>
</dbReference>
<feature type="region of interest" description="Disordered" evidence="6">
    <location>
        <begin position="876"/>
        <end position="1013"/>
    </location>
</feature>
<evidence type="ECO:0000259" key="7">
    <source>
        <dbReference type="Pfam" id="PF08625"/>
    </source>
</evidence>
<feature type="domain" description="U3 small nucleolar RNA-associated protein 13 C-terminal" evidence="7">
    <location>
        <begin position="620"/>
        <end position="754"/>
    </location>
</feature>
<dbReference type="Gene3D" id="2.130.10.10">
    <property type="entry name" value="YVTN repeat-like/Quinoprotein amine dehydrogenase"/>
    <property type="match status" value="3"/>
</dbReference>
<protein>
    <recommendedName>
        <fullName evidence="7">U3 small nucleolar RNA-associated protein 13 C-terminal domain-containing protein</fullName>
    </recommendedName>
</protein>
<dbReference type="PANTHER" id="PTHR19854:SF15">
    <property type="entry name" value="TRANSDUCIN BETA-LIKE PROTEIN 3"/>
    <property type="match status" value="1"/>
</dbReference>
<name>A0AAD9P6E8_RIDPI</name>
<dbReference type="GO" id="GO:0000480">
    <property type="term" value="P:endonucleolytic cleavage in 5'-ETS of tricistronic rRNA transcript (SSU-rRNA, 5.8S rRNA, LSU-rRNA)"/>
    <property type="evidence" value="ECO:0007669"/>
    <property type="project" value="TreeGrafter"/>
</dbReference>
<dbReference type="InterPro" id="IPR013934">
    <property type="entry name" value="Utp13_C"/>
</dbReference>
<gene>
    <name evidence="8" type="ORF">NP493_120g01010</name>
</gene>
<feature type="compositionally biased region" description="Polar residues" evidence="6">
    <location>
        <begin position="792"/>
        <end position="802"/>
    </location>
</feature>
<evidence type="ECO:0000256" key="1">
    <source>
        <dbReference type="ARBA" id="ARBA00004604"/>
    </source>
</evidence>
<evidence type="ECO:0000256" key="2">
    <source>
        <dbReference type="ARBA" id="ARBA00022574"/>
    </source>
</evidence>
<dbReference type="Proteomes" id="UP001209878">
    <property type="component" value="Unassembled WGS sequence"/>
</dbReference>
<dbReference type="PRINTS" id="PR00320">
    <property type="entry name" value="GPROTEINBRPT"/>
</dbReference>
<feature type="repeat" description="WD" evidence="5">
    <location>
        <begin position="67"/>
        <end position="100"/>
    </location>
</feature>
<keyword evidence="2 5" id="KW-0853">WD repeat</keyword>
<feature type="repeat" description="WD" evidence="5">
    <location>
        <begin position="338"/>
        <end position="380"/>
    </location>
</feature>
<dbReference type="PANTHER" id="PTHR19854">
    <property type="entry name" value="TRANSDUCIN BETA-LIKE 3"/>
    <property type="match status" value="1"/>
</dbReference>
<dbReference type="GO" id="GO:0000472">
    <property type="term" value="P:endonucleolytic cleavage to generate mature 5'-end of SSU-rRNA from (SSU-rRNA, 5.8S rRNA, LSU-rRNA)"/>
    <property type="evidence" value="ECO:0007669"/>
    <property type="project" value="TreeGrafter"/>
</dbReference>
<dbReference type="InterPro" id="IPR001680">
    <property type="entry name" value="WD40_rpt"/>
</dbReference>
<evidence type="ECO:0000313" key="8">
    <source>
        <dbReference type="EMBL" id="KAK2188891.1"/>
    </source>
</evidence>
<dbReference type="AlphaFoldDB" id="A0AAD9P6E8"/>
<keyword evidence="3" id="KW-0677">Repeat</keyword>
<evidence type="ECO:0000256" key="4">
    <source>
        <dbReference type="ARBA" id="ARBA00023242"/>
    </source>
</evidence>
<evidence type="ECO:0000256" key="5">
    <source>
        <dbReference type="PROSITE-ProRule" id="PRU00221"/>
    </source>
</evidence>